<evidence type="ECO:0000313" key="25">
    <source>
        <dbReference type="RefSeq" id="XP_022775417.1"/>
    </source>
</evidence>
<keyword evidence="11 20" id="KW-0547">Nucleotide-binding</keyword>
<dbReference type="FunFam" id="3.30.200.20:FF:000101">
    <property type="entry name" value="CDPK-related kinase 1"/>
    <property type="match status" value="1"/>
</dbReference>
<dbReference type="Gene3D" id="1.10.238.10">
    <property type="entry name" value="EF-hand"/>
    <property type="match status" value="2"/>
</dbReference>
<keyword evidence="24" id="KW-1185">Reference proteome</keyword>
<dbReference type="InterPro" id="IPR011992">
    <property type="entry name" value="EF-hand-dom_pair"/>
</dbReference>
<dbReference type="InterPro" id="IPR011009">
    <property type="entry name" value="Kinase-like_dom_sf"/>
</dbReference>
<evidence type="ECO:0000256" key="19">
    <source>
        <dbReference type="ARBA" id="ARBA00048679"/>
    </source>
</evidence>
<keyword evidence="14 20" id="KW-0067">ATP-binding</keyword>
<evidence type="ECO:0000256" key="13">
    <source>
        <dbReference type="ARBA" id="ARBA00022837"/>
    </source>
</evidence>
<feature type="domain" description="EF-hand" evidence="23">
    <location>
        <begin position="520"/>
        <end position="547"/>
    </location>
</feature>
<dbReference type="KEGG" id="dzi:111317241"/>
<keyword evidence="9" id="KW-0479">Metal-binding</keyword>
<keyword evidence="17" id="KW-0449">Lipoprotein</keyword>
<dbReference type="Gene3D" id="3.30.200.20">
    <property type="entry name" value="Phosphorylase Kinase, domain 1"/>
    <property type="match status" value="1"/>
</dbReference>
<dbReference type="Pfam" id="PF00069">
    <property type="entry name" value="Pkinase"/>
    <property type="match status" value="1"/>
</dbReference>
<protein>
    <recommendedName>
        <fullName evidence="3">non-specific serine/threonine protein kinase</fullName>
        <ecNumber evidence="3">2.7.11.1</ecNumber>
    </recommendedName>
</protein>
<keyword evidence="15" id="KW-0472">Membrane</keyword>
<evidence type="ECO:0000259" key="22">
    <source>
        <dbReference type="PROSITE" id="PS50011"/>
    </source>
</evidence>
<evidence type="ECO:0000256" key="17">
    <source>
        <dbReference type="ARBA" id="ARBA00023288"/>
    </source>
</evidence>
<dbReference type="PROSITE" id="PS00107">
    <property type="entry name" value="PROTEIN_KINASE_ATP"/>
    <property type="match status" value="1"/>
</dbReference>
<dbReference type="GO" id="GO:0005524">
    <property type="term" value="F:ATP binding"/>
    <property type="evidence" value="ECO:0007669"/>
    <property type="project" value="UniProtKB-UniRule"/>
</dbReference>
<dbReference type="GO" id="GO:0005509">
    <property type="term" value="F:calcium ion binding"/>
    <property type="evidence" value="ECO:0007669"/>
    <property type="project" value="InterPro"/>
</dbReference>
<evidence type="ECO:0000256" key="2">
    <source>
        <dbReference type="ARBA" id="ARBA00005354"/>
    </source>
</evidence>
<dbReference type="FunFam" id="1.10.238.10:FF:000158">
    <property type="entry name" value="Calcium-dependent protein kinase 28"/>
    <property type="match status" value="1"/>
</dbReference>
<dbReference type="PROSITE" id="PS50222">
    <property type="entry name" value="EF_HAND_2"/>
    <property type="match status" value="4"/>
</dbReference>
<dbReference type="Proteomes" id="UP000515121">
    <property type="component" value="Unplaced"/>
</dbReference>
<evidence type="ECO:0000256" key="7">
    <source>
        <dbReference type="ARBA" id="ARBA00022679"/>
    </source>
</evidence>
<evidence type="ECO:0000256" key="5">
    <source>
        <dbReference type="ARBA" id="ARBA00022527"/>
    </source>
</evidence>
<dbReference type="SUPFAM" id="SSF56112">
    <property type="entry name" value="Protein kinase-like (PK-like)"/>
    <property type="match status" value="1"/>
</dbReference>
<dbReference type="GO" id="GO:0004674">
    <property type="term" value="F:protein serine/threonine kinase activity"/>
    <property type="evidence" value="ECO:0007669"/>
    <property type="project" value="UniProtKB-KW"/>
</dbReference>
<evidence type="ECO:0000256" key="4">
    <source>
        <dbReference type="ARBA" id="ARBA00022475"/>
    </source>
</evidence>
<dbReference type="RefSeq" id="XP_022775417.1">
    <property type="nucleotide sequence ID" value="XM_022919682.1"/>
</dbReference>
<dbReference type="InterPro" id="IPR050205">
    <property type="entry name" value="CDPK_Ser/Thr_kinases"/>
</dbReference>
<keyword evidence="13" id="KW-0106">Calcium</keyword>
<comment type="similarity">
    <text evidence="2">Belongs to the protein kinase superfamily. CAMK Ser/Thr protein kinase family. CaMK subfamily.</text>
</comment>
<feature type="region of interest" description="Disordered" evidence="21">
    <location>
        <begin position="1"/>
        <end position="86"/>
    </location>
</feature>
<evidence type="ECO:0000256" key="12">
    <source>
        <dbReference type="ARBA" id="ARBA00022777"/>
    </source>
</evidence>
<dbReference type="EC" id="2.7.11.1" evidence="3"/>
<reference evidence="25" key="1">
    <citation type="submission" date="2025-08" db="UniProtKB">
        <authorList>
            <consortium name="RefSeq"/>
        </authorList>
    </citation>
    <scope>IDENTIFICATION</scope>
    <source>
        <tissue evidence="25">Fruit stalk</tissue>
    </source>
</reference>
<dbReference type="OrthoDB" id="40902at2759"/>
<dbReference type="PROSITE" id="PS00108">
    <property type="entry name" value="PROTEIN_KINASE_ST"/>
    <property type="match status" value="1"/>
</dbReference>
<keyword evidence="8" id="KW-0519">Myristate</keyword>
<organism evidence="24 25">
    <name type="scientific">Durio zibethinus</name>
    <name type="common">Durian</name>
    <dbReference type="NCBI Taxonomy" id="66656"/>
    <lineage>
        <taxon>Eukaryota</taxon>
        <taxon>Viridiplantae</taxon>
        <taxon>Streptophyta</taxon>
        <taxon>Embryophyta</taxon>
        <taxon>Tracheophyta</taxon>
        <taxon>Spermatophyta</taxon>
        <taxon>Magnoliopsida</taxon>
        <taxon>eudicotyledons</taxon>
        <taxon>Gunneridae</taxon>
        <taxon>Pentapetalae</taxon>
        <taxon>rosids</taxon>
        <taxon>malvids</taxon>
        <taxon>Malvales</taxon>
        <taxon>Malvaceae</taxon>
        <taxon>Helicteroideae</taxon>
        <taxon>Durio</taxon>
    </lineage>
</organism>
<dbReference type="GeneID" id="111317241"/>
<dbReference type="InterPro" id="IPR000719">
    <property type="entry name" value="Prot_kinase_dom"/>
</dbReference>
<dbReference type="InterPro" id="IPR017441">
    <property type="entry name" value="Protein_kinase_ATP_BS"/>
</dbReference>
<name>A0A6P6BE93_DURZI</name>
<evidence type="ECO:0000259" key="23">
    <source>
        <dbReference type="PROSITE" id="PS50222"/>
    </source>
</evidence>
<evidence type="ECO:0000313" key="24">
    <source>
        <dbReference type="Proteomes" id="UP000515121"/>
    </source>
</evidence>
<keyword evidence="7" id="KW-0808">Transferase</keyword>
<dbReference type="PROSITE" id="PS50011">
    <property type="entry name" value="PROTEIN_KINASE_DOM"/>
    <property type="match status" value="1"/>
</dbReference>
<dbReference type="SMART" id="SM00054">
    <property type="entry name" value="EFh"/>
    <property type="match status" value="4"/>
</dbReference>
<feature type="compositionally biased region" description="Low complexity" evidence="21">
    <location>
        <begin position="11"/>
        <end position="23"/>
    </location>
</feature>
<comment type="catalytic activity">
    <reaction evidence="19">
        <text>L-seryl-[protein] + ATP = O-phospho-L-seryl-[protein] + ADP + H(+)</text>
        <dbReference type="Rhea" id="RHEA:17989"/>
        <dbReference type="Rhea" id="RHEA-COMP:9863"/>
        <dbReference type="Rhea" id="RHEA-COMP:11604"/>
        <dbReference type="ChEBI" id="CHEBI:15378"/>
        <dbReference type="ChEBI" id="CHEBI:29999"/>
        <dbReference type="ChEBI" id="CHEBI:30616"/>
        <dbReference type="ChEBI" id="CHEBI:83421"/>
        <dbReference type="ChEBI" id="CHEBI:456216"/>
        <dbReference type="EC" id="2.7.11.1"/>
    </reaction>
</comment>
<evidence type="ECO:0000256" key="21">
    <source>
        <dbReference type="SAM" id="MobiDB-lite"/>
    </source>
</evidence>
<dbReference type="SMART" id="SM00220">
    <property type="entry name" value="S_TKc"/>
    <property type="match status" value="1"/>
</dbReference>
<feature type="domain" description="EF-hand" evidence="23">
    <location>
        <begin position="403"/>
        <end position="438"/>
    </location>
</feature>
<evidence type="ECO:0000256" key="20">
    <source>
        <dbReference type="PROSITE-ProRule" id="PRU10141"/>
    </source>
</evidence>
<keyword evidence="12" id="KW-0418">Kinase</keyword>
<feature type="binding site" evidence="20">
    <location>
        <position position="130"/>
    </location>
    <ligand>
        <name>ATP</name>
        <dbReference type="ChEBI" id="CHEBI:30616"/>
    </ligand>
</feature>
<dbReference type="SUPFAM" id="SSF47473">
    <property type="entry name" value="EF-hand"/>
    <property type="match status" value="1"/>
</dbReference>
<dbReference type="InterPro" id="IPR002048">
    <property type="entry name" value="EF_hand_dom"/>
</dbReference>
<dbReference type="InterPro" id="IPR018247">
    <property type="entry name" value="EF_Hand_1_Ca_BS"/>
</dbReference>
<feature type="compositionally biased region" description="Low complexity" evidence="21">
    <location>
        <begin position="51"/>
        <end position="60"/>
    </location>
</feature>
<evidence type="ECO:0000256" key="11">
    <source>
        <dbReference type="ARBA" id="ARBA00022741"/>
    </source>
</evidence>
<feature type="domain" description="EF-hand" evidence="23">
    <location>
        <begin position="440"/>
        <end position="475"/>
    </location>
</feature>
<dbReference type="Gene3D" id="1.10.510.10">
    <property type="entry name" value="Transferase(Phosphotransferase) domain 1"/>
    <property type="match status" value="1"/>
</dbReference>
<feature type="compositionally biased region" description="Polar residues" evidence="21">
    <location>
        <begin position="1"/>
        <end position="10"/>
    </location>
</feature>
<accession>A0A6P6BE93</accession>
<evidence type="ECO:0000256" key="18">
    <source>
        <dbReference type="ARBA" id="ARBA00047899"/>
    </source>
</evidence>
<evidence type="ECO:0000256" key="9">
    <source>
        <dbReference type="ARBA" id="ARBA00022723"/>
    </source>
</evidence>
<keyword evidence="6" id="KW-0597">Phosphoprotein</keyword>
<dbReference type="PROSITE" id="PS00018">
    <property type="entry name" value="EF_HAND_1"/>
    <property type="match status" value="4"/>
</dbReference>
<sequence length="563" mass="63614">MGICLSTTKVSGSSSNANANANANHRKEQQSSATTTTTNEKKASRKPNDRQVQQQQQQQQGKSSQPLKVKGKQSTRRQSGIIPYGKRTDFGYHKDFDQRYTIGKLLGHGQFGYTYVATDKANGDRVAVKKIEKNKMVLPIAVEDVKREVKILEALKGHENVVQFYNAFEDDSYVYIVMELCEGGELLDRLLAKKGSRYSEKDAAVVVRQMLKVAAECHLRGLVHRDMKPENFLFKSTRENSPLKATDFGLSDFIIPGKRFRDIVGSAYYVAPEVLKRRSGPESDVWSIGVITYILLCGKRPFWDKTEDGIFKEVLKNKPDFRRKPWPTISNSAKDFVKKLLVKDPRARLTAAQALSHPWVREGGSASEIPVDISVLKNLRKFVKYSRLKQFALRALASTLNEEEIADLRDQFDAIDVDRNGSISLEEMRQALAKDLPWKLKESRVLEILQAIDSNTDGLVDFTEFVAAALHVNQMEEHDSDKWQLRSQAAFEKFDVDRDGFITPEELRMHTGLRGSIDPLLEEADIDKDGKISLSEFRRLLRTASMGSRKVPSPSGQGNTRKL</sequence>
<keyword evidence="4" id="KW-1003">Cell membrane</keyword>
<evidence type="ECO:0000256" key="10">
    <source>
        <dbReference type="ARBA" id="ARBA00022737"/>
    </source>
</evidence>
<dbReference type="GO" id="GO:0005886">
    <property type="term" value="C:plasma membrane"/>
    <property type="evidence" value="ECO:0007669"/>
    <property type="project" value="UniProtKB-SubCell"/>
</dbReference>
<keyword evidence="5" id="KW-0723">Serine/threonine-protein kinase</keyword>
<dbReference type="InterPro" id="IPR008271">
    <property type="entry name" value="Ser/Thr_kinase_AS"/>
</dbReference>
<dbReference type="FunFam" id="1.10.510.10:FF:000225">
    <property type="entry name" value="calcium-dependent protein kinase 28-like"/>
    <property type="match status" value="1"/>
</dbReference>
<evidence type="ECO:0000256" key="16">
    <source>
        <dbReference type="ARBA" id="ARBA00023139"/>
    </source>
</evidence>
<comment type="catalytic activity">
    <reaction evidence="18">
        <text>L-threonyl-[protein] + ATP = O-phospho-L-threonyl-[protein] + ADP + H(+)</text>
        <dbReference type="Rhea" id="RHEA:46608"/>
        <dbReference type="Rhea" id="RHEA-COMP:11060"/>
        <dbReference type="Rhea" id="RHEA-COMP:11605"/>
        <dbReference type="ChEBI" id="CHEBI:15378"/>
        <dbReference type="ChEBI" id="CHEBI:30013"/>
        <dbReference type="ChEBI" id="CHEBI:30616"/>
        <dbReference type="ChEBI" id="CHEBI:61977"/>
        <dbReference type="ChEBI" id="CHEBI:456216"/>
        <dbReference type="EC" id="2.7.11.1"/>
    </reaction>
</comment>
<dbReference type="Pfam" id="PF13499">
    <property type="entry name" value="EF-hand_7"/>
    <property type="match status" value="2"/>
</dbReference>
<dbReference type="CDD" id="cd05117">
    <property type="entry name" value="STKc_CAMK"/>
    <property type="match status" value="1"/>
</dbReference>
<comment type="subcellular location">
    <subcellularLocation>
        <location evidence="1">Cell membrane</location>
        <topology evidence="1">Lipid-anchor</topology>
    </subcellularLocation>
</comment>
<feature type="domain" description="EF-hand" evidence="23">
    <location>
        <begin position="482"/>
        <end position="517"/>
    </location>
</feature>
<dbReference type="PANTHER" id="PTHR24349">
    <property type="entry name" value="SERINE/THREONINE-PROTEIN KINASE"/>
    <property type="match status" value="1"/>
</dbReference>
<keyword evidence="10" id="KW-0677">Repeat</keyword>
<evidence type="ECO:0000256" key="8">
    <source>
        <dbReference type="ARBA" id="ARBA00022707"/>
    </source>
</evidence>
<gene>
    <name evidence="25" type="primary">LOC111317241</name>
</gene>
<evidence type="ECO:0000256" key="6">
    <source>
        <dbReference type="ARBA" id="ARBA00022553"/>
    </source>
</evidence>
<dbReference type="AlphaFoldDB" id="A0A6P6BE93"/>
<feature type="compositionally biased region" description="Basic and acidic residues" evidence="21">
    <location>
        <begin position="39"/>
        <end position="49"/>
    </location>
</feature>
<evidence type="ECO:0000256" key="14">
    <source>
        <dbReference type="ARBA" id="ARBA00022840"/>
    </source>
</evidence>
<evidence type="ECO:0000256" key="1">
    <source>
        <dbReference type="ARBA" id="ARBA00004193"/>
    </source>
</evidence>
<feature type="domain" description="Protein kinase" evidence="22">
    <location>
        <begin position="100"/>
        <end position="360"/>
    </location>
</feature>
<evidence type="ECO:0000256" key="3">
    <source>
        <dbReference type="ARBA" id="ARBA00012513"/>
    </source>
</evidence>
<keyword evidence="16" id="KW-0564">Palmitate</keyword>
<proteinExistence type="inferred from homology"/>
<evidence type="ECO:0000256" key="15">
    <source>
        <dbReference type="ARBA" id="ARBA00023136"/>
    </source>
</evidence>